<name>A0A0F9H0E3_9ZZZZ</name>
<comment type="caution">
    <text evidence="1">The sequence shown here is derived from an EMBL/GenBank/DDBJ whole genome shotgun (WGS) entry which is preliminary data.</text>
</comment>
<proteinExistence type="predicted"/>
<accession>A0A0F9H0E3</accession>
<gene>
    <name evidence="1" type="ORF">LCGC14_1844810</name>
</gene>
<reference evidence="1" key="1">
    <citation type="journal article" date="2015" name="Nature">
        <title>Complex archaea that bridge the gap between prokaryotes and eukaryotes.</title>
        <authorList>
            <person name="Spang A."/>
            <person name="Saw J.H."/>
            <person name="Jorgensen S.L."/>
            <person name="Zaremba-Niedzwiedzka K."/>
            <person name="Martijn J."/>
            <person name="Lind A.E."/>
            <person name="van Eijk R."/>
            <person name="Schleper C."/>
            <person name="Guy L."/>
            <person name="Ettema T.J."/>
        </authorList>
    </citation>
    <scope>NUCLEOTIDE SEQUENCE</scope>
</reference>
<evidence type="ECO:0000313" key="1">
    <source>
        <dbReference type="EMBL" id="KKL96401.1"/>
    </source>
</evidence>
<dbReference type="AlphaFoldDB" id="A0A0F9H0E3"/>
<organism evidence="1">
    <name type="scientific">marine sediment metagenome</name>
    <dbReference type="NCBI Taxonomy" id="412755"/>
    <lineage>
        <taxon>unclassified sequences</taxon>
        <taxon>metagenomes</taxon>
        <taxon>ecological metagenomes</taxon>
    </lineage>
</organism>
<dbReference type="EMBL" id="LAZR01018440">
    <property type="protein sequence ID" value="KKL96401.1"/>
    <property type="molecule type" value="Genomic_DNA"/>
</dbReference>
<protein>
    <submittedName>
        <fullName evidence="1">Uncharacterized protein</fullName>
    </submittedName>
</protein>
<sequence length="77" mass="8669">MNFAPAVIRSLLKGIEYLEHILTAGQSVLALADAVVDSVFAILTKHYAVFRIVVYTMRPILNVVSNEIQYLQHLKLE</sequence>